<feature type="chain" id="PRO_5014904774" evidence="1">
    <location>
        <begin position="20"/>
        <end position="213"/>
    </location>
</feature>
<dbReference type="Proteomes" id="UP000234503">
    <property type="component" value="Unassembled WGS sequence"/>
</dbReference>
<protein>
    <submittedName>
        <fullName evidence="2">Uncharacterized protein</fullName>
    </submittedName>
</protein>
<dbReference type="AlphaFoldDB" id="A0A2N5DYL4"/>
<dbReference type="EMBL" id="PJZH01000017">
    <property type="protein sequence ID" value="PLR32668.1"/>
    <property type="molecule type" value="Genomic_DNA"/>
</dbReference>
<organism evidence="2 3">
    <name type="scientific">Chimaeribacter coloradensis</name>
    <dbReference type="NCBI Taxonomy" id="2060068"/>
    <lineage>
        <taxon>Bacteria</taxon>
        <taxon>Pseudomonadati</taxon>
        <taxon>Pseudomonadota</taxon>
        <taxon>Gammaproteobacteria</taxon>
        <taxon>Enterobacterales</taxon>
        <taxon>Yersiniaceae</taxon>
        <taxon>Chimaeribacter</taxon>
    </lineage>
</organism>
<proteinExistence type="predicted"/>
<gene>
    <name evidence="2" type="ORF">CYR32_14940</name>
</gene>
<comment type="caution">
    <text evidence="2">The sequence shown here is derived from an EMBL/GenBank/DDBJ whole genome shotgun (WGS) entry which is preliminary data.</text>
</comment>
<sequence>MKNLLAAIAFAFLPFSAIAANTDFTAAQNEVKNLMKDPDSTNFRNMRSNTNTQGAKYVCGEVNAKNSYGGYVGYKPFAFRNERAVIDGSYRAADDLEFFSLSGCGGGDLEKLALANKQAKAGCDVAWGQITDVVLFNKSAESSADNAINKVKIKNPSLDSQTQQTMRTQFIASINATLNNKEFVESVKKNTAATQATFIKQCVTNTSKALSGL</sequence>
<evidence type="ECO:0000256" key="1">
    <source>
        <dbReference type="SAM" id="SignalP"/>
    </source>
</evidence>
<evidence type="ECO:0000313" key="2">
    <source>
        <dbReference type="EMBL" id="PLR32668.1"/>
    </source>
</evidence>
<name>A0A2N5DYL4_9GAMM</name>
<reference evidence="2 3" key="1">
    <citation type="submission" date="2017-12" db="EMBL/GenBank/DDBJ databases">
        <title>Characterization of six clinical isolates of Enterochimera gen. nov., a novel genus of the Yersiniaciae family and the three species Enterochimera arupensis sp. nov., Enterochimera coloradensis sp. nov, and Enterochimera californica sp. nov.</title>
        <authorList>
            <person name="Rossi A."/>
            <person name="Fisher M."/>
        </authorList>
    </citation>
    <scope>NUCLEOTIDE SEQUENCE [LARGE SCALE GENOMIC DNA]</scope>
    <source>
        <strain evidence="3">2016-Iso4</strain>
    </source>
</reference>
<keyword evidence="1" id="KW-0732">Signal</keyword>
<dbReference type="OrthoDB" id="6636887at2"/>
<dbReference type="RefSeq" id="WP_101825799.1">
    <property type="nucleotide sequence ID" value="NZ_PJZH01000017.1"/>
</dbReference>
<evidence type="ECO:0000313" key="3">
    <source>
        <dbReference type="Proteomes" id="UP000234503"/>
    </source>
</evidence>
<feature type="signal peptide" evidence="1">
    <location>
        <begin position="1"/>
        <end position="19"/>
    </location>
</feature>
<keyword evidence="3" id="KW-1185">Reference proteome</keyword>
<accession>A0A2N5DYL4</accession>